<evidence type="ECO:0000256" key="1">
    <source>
        <dbReference type="SAM" id="Phobius"/>
    </source>
</evidence>
<gene>
    <name evidence="2" type="ORF">BDN70DRAFT_874001</name>
</gene>
<dbReference type="AlphaFoldDB" id="A0A9P5ZC94"/>
<dbReference type="SUPFAM" id="SSF52540">
    <property type="entry name" value="P-loop containing nucleoside triphosphate hydrolases"/>
    <property type="match status" value="1"/>
</dbReference>
<reference evidence="2" key="1">
    <citation type="submission" date="2020-11" db="EMBL/GenBank/DDBJ databases">
        <authorList>
            <consortium name="DOE Joint Genome Institute"/>
            <person name="Ahrendt S."/>
            <person name="Riley R."/>
            <person name="Andreopoulos W."/>
            <person name="Labutti K."/>
            <person name="Pangilinan J."/>
            <person name="Ruiz-Duenas F.J."/>
            <person name="Barrasa J.M."/>
            <person name="Sanchez-Garcia M."/>
            <person name="Camarero S."/>
            <person name="Miyauchi S."/>
            <person name="Serrano A."/>
            <person name="Linde D."/>
            <person name="Babiker R."/>
            <person name="Drula E."/>
            <person name="Ayuso-Fernandez I."/>
            <person name="Pacheco R."/>
            <person name="Padilla G."/>
            <person name="Ferreira P."/>
            <person name="Barriuso J."/>
            <person name="Kellner H."/>
            <person name="Castanera R."/>
            <person name="Alfaro M."/>
            <person name="Ramirez L."/>
            <person name="Pisabarro A.G."/>
            <person name="Kuo A."/>
            <person name="Tritt A."/>
            <person name="Lipzen A."/>
            <person name="He G."/>
            <person name="Yan M."/>
            <person name="Ng V."/>
            <person name="Cullen D."/>
            <person name="Martin F."/>
            <person name="Rosso M.-N."/>
            <person name="Henrissat B."/>
            <person name="Hibbett D."/>
            <person name="Martinez A.T."/>
            <person name="Grigoriev I.V."/>
        </authorList>
    </citation>
    <scope>NUCLEOTIDE SEQUENCE</scope>
    <source>
        <strain evidence="2">CIRM-BRFM 674</strain>
    </source>
</reference>
<comment type="caution">
    <text evidence="2">The sequence shown here is derived from an EMBL/GenBank/DDBJ whole genome shotgun (WGS) entry which is preliminary data.</text>
</comment>
<dbReference type="InterPro" id="IPR027417">
    <property type="entry name" value="P-loop_NTPase"/>
</dbReference>
<protein>
    <recommendedName>
        <fullName evidence="4">G domain-containing protein</fullName>
    </recommendedName>
</protein>
<feature type="transmembrane region" description="Helical" evidence="1">
    <location>
        <begin position="296"/>
        <end position="322"/>
    </location>
</feature>
<keyword evidence="1" id="KW-1133">Transmembrane helix</keyword>
<evidence type="ECO:0000313" key="2">
    <source>
        <dbReference type="EMBL" id="KAF9483301.1"/>
    </source>
</evidence>
<organism evidence="2 3">
    <name type="scientific">Pholiota conissans</name>
    <dbReference type="NCBI Taxonomy" id="109636"/>
    <lineage>
        <taxon>Eukaryota</taxon>
        <taxon>Fungi</taxon>
        <taxon>Dikarya</taxon>
        <taxon>Basidiomycota</taxon>
        <taxon>Agaricomycotina</taxon>
        <taxon>Agaricomycetes</taxon>
        <taxon>Agaricomycetidae</taxon>
        <taxon>Agaricales</taxon>
        <taxon>Agaricineae</taxon>
        <taxon>Strophariaceae</taxon>
        <taxon>Pholiota</taxon>
    </lineage>
</organism>
<evidence type="ECO:0000313" key="3">
    <source>
        <dbReference type="Proteomes" id="UP000807469"/>
    </source>
</evidence>
<dbReference type="OrthoDB" id="391988at2759"/>
<dbReference type="Gene3D" id="3.40.50.300">
    <property type="entry name" value="P-loop containing nucleotide triphosphate hydrolases"/>
    <property type="match status" value="1"/>
</dbReference>
<dbReference type="EMBL" id="MU155155">
    <property type="protein sequence ID" value="KAF9483301.1"/>
    <property type="molecule type" value="Genomic_DNA"/>
</dbReference>
<keyword evidence="1" id="KW-0472">Membrane</keyword>
<sequence>MDDIHISHDGAGKANIEYGHTSEKNMRFILHDSLGFEPGTAENWKIVEKFLRKRSAASSQLPERVHAIWLCIESPRSGSRLQETSDDKLLQLAEELNIPAIAVFTKYDMLVNEHYQEALKSKVPESEIDRISEENAEISFNSRIKDFRSSTPVPCVKVSIDDDYPEAERLKTLRELVDITRQRLLGVEGDLYVLWATAQQVSAHQKIQRSISEGCKKYWMDLGRSTVFQGHNLIDCVQRIHNDILVVWNFTDPLKLLSGDIFLAKMVQLVEPLLSEYETPNGPDDRLSQYSDLMSLATAVGTSFAQILGAAGIGIVAFKYLYGKYQRIPLTARYLGAYIVDLTLVLHQLFINTLAMEPPRPLSEELISGAVATHKDMDAKMVHNRIHAMTSGNLPLHFETKIADLIREFLKIDTE</sequence>
<keyword evidence="1" id="KW-0812">Transmembrane</keyword>
<accession>A0A9P5ZC94</accession>
<dbReference type="Proteomes" id="UP000807469">
    <property type="component" value="Unassembled WGS sequence"/>
</dbReference>
<proteinExistence type="predicted"/>
<name>A0A9P5ZC94_9AGAR</name>
<evidence type="ECO:0008006" key="4">
    <source>
        <dbReference type="Google" id="ProtNLM"/>
    </source>
</evidence>
<keyword evidence="3" id="KW-1185">Reference proteome</keyword>